<reference evidence="1" key="1">
    <citation type="journal article" date="2014" name="Int. J. Syst. Evol. Microbiol.">
        <title>Complete genome sequence of Corynebacterium casei LMG S-19264T (=DSM 44701T), isolated from a smear-ripened cheese.</title>
        <authorList>
            <consortium name="US DOE Joint Genome Institute (JGI-PGF)"/>
            <person name="Walter F."/>
            <person name="Albersmeier A."/>
            <person name="Kalinowski J."/>
            <person name="Ruckert C."/>
        </authorList>
    </citation>
    <scope>NUCLEOTIDE SEQUENCE</scope>
    <source>
        <strain evidence="1">JCM 4391</strain>
    </source>
</reference>
<organism evidence="1 2">
    <name type="scientific">Streptomyces lavendofoliae</name>
    <dbReference type="NCBI Taxonomy" id="67314"/>
    <lineage>
        <taxon>Bacteria</taxon>
        <taxon>Bacillati</taxon>
        <taxon>Actinomycetota</taxon>
        <taxon>Actinomycetes</taxon>
        <taxon>Kitasatosporales</taxon>
        <taxon>Streptomycetaceae</taxon>
        <taxon>Streptomyces</taxon>
    </lineage>
</organism>
<comment type="caution">
    <text evidence="1">The sequence shown here is derived from an EMBL/GenBank/DDBJ whole genome shotgun (WGS) entry which is preliminary data.</text>
</comment>
<gene>
    <name evidence="1" type="ORF">GCM10010274_19780</name>
</gene>
<dbReference type="EMBL" id="BMTP01000004">
    <property type="protein sequence ID" value="GGU32775.1"/>
    <property type="molecule type" value="Genomic_DNA"/>
</dbReference>
<evidence type="ECO:0000313" key="1">
    <source>
        <dbReference type="EMBL" id="GGU32775.1"/>
    </source>
</evidence>
<evidence type="ECO:0000313" key="2">
    <source>
        <dbReference type="Proteomes" id="UP000636661"/>
    </source>
</evidence>
<name>A0A918HX26_9ACTN</name>
<keyword evidence="2" id="KW-1185">Reference proteome</keyword>
<protein>
    <submittedName>
        <fullName evidence="1">Uncharacterized protein</fullName>
    </submittedName>
</protein>
<dbReference type="AlphaFoldDB" id="A0A918HX26"/>
<dbReference type="Proteomes" id="UP000636661">
    <property type="component" value="Unassembled WGS sequence"/>
</dbReference>
<sequence length="535" mass="57225">MTNSGGSGARDSAPGREFDLLVSEQNGYYYHPFLREQPAGAQAQSFALRTLSELGRAPKTSLAPDQARSLRRQALQTSSLWGREWLVPLRRAGADEALGNDDAVAVNGSRNKGGWYVDSALGDDGDAARLGATWAALGVLDALGRLDDLPAADRAATVTWLRALAGKPRALDQSCALARSLQLLGEPVPGALTRIAAPRTDDFAALTADERATRLADTYSHVLIQEAAGKRPAVNRRVWEAVLRDGAATLSHEQLYQVVHVLKAAGSPASVFAPVLKRLDGDRLDDGTVRDPDAYIGNPDASLFVQRLRAAAGWSRKDPGLLAALDREEKSGDISEQGAEQLNRAALRRVTAGGGTSERARRLCTDPRVLPATVTEHNATQWQRTTLNCADAGAPVPDPDVGTWALDTPERVVAAATVAVGFADNRRPDAVPSWITADALRRWALDPGRFTSVYDYTLVVRAYVLRGGGLDAALSEALGRGVTRYRGCPGLPDLYQVGGGDSACDLKTTWGVWSLDRQLDGAMQWLPSGSPRNGK</sequence>
<accession>A0A918HX26</accession>
<reference evidence="1" key="2">
    <citation type="submission" date="2020-09" db="EMBL/GenBank/DDBJ databases">
        <authorList>
            <person name="Sun Q."/>
            <person name="Ohkuma M."/>
        </authorList>
    </citation>
    <scope>NUCLEOTIDE SEQUENCE</scope>
    <source>
        <strain evidence="1">JCM 4391</strain>
    </source>
</reference>
<proteinExistence type="predicted"/>
<dbReference type="RefSeq" id="WP_189550378.1">
    <property type="nucleotide sequence ID" value="NZ_BMTP01000004.1"/>
</dbReference>